<dbReference type="InterPro" id="IPR036259">
    <property type="entry name" value="MFS_trans_sf"/>
</dbReference>
<evidence type="ECO:0000259" key="8">
    <source>
        <dbReference type="PROSITE" id="PS50850"/>
    </source>
</evidence>
<dbReference type="GO" id="GO:0022857">
    <property type="term" value="F:transmembrane transporter activity"/>
    <property type="evidence" value="ECO:0007669"/>
    <property type="project" value="InterPro"/>
</dbReference>
<feature type="transmembrane region" description="Helical" evidence="7">
    <location>
        <begin position="289"/>
        <end position="309"/>
    </location>
</feature>
<proteinExistence type="inferred from homology"/>
<evidence type="ECO:0000313" key="9">
    <source>
        <dbReference type="EMBL" id="KAF2250412.1"/>
    </source>
</evidence>
<comment type="similarity">
    <text evidence="2">Belongs to the major facilitator superfamily.</text>
</comment>
<dbReference type="PANTHER" id="PTHR23502">
    <property type="entry name" value="MAJOR FACILITATOR SUPERFAMILY"/>
    <property type="match status" value="1"/>
</dbReference>
<keyword evidence="3 7" id="KW-0812">Transmembrane</keyword>
<dbReference type="InterPro" id="IPR020846">
    <property type="entry name" value="MFS_dom"/>
</dbReference>
<dbReference type="Gene3D" id="1.20.1250.20">
    <property type="entry name" value="MFS general substrate transporter like domains"/>
    <property type="match status" value="1"/>
</dbReference>
<feature type="compositionally biased region" description="Basic residues" evidence="6">
    <location>
        <begin position="73"/>
        <end position="82"/>
    </location>
</feature>
<feature type="transmembrane region" description="Helical" evidence="7">
    <location>
        <begin position="201"/>
        <end position="222"/>
    </location>
</feature>
<dbReference type="AlphaFoldDB" id="A0A6A6IKN8"/>
<dbReference type="PROSITE" id="PS50850">
    <property type="entry name" value="MFS"/>
    <property type="match status" value="1"/>
</dbReference>
<dbReference type="SUPFAM" id="SSF103473">
    <property type="entry name" value="MFS general substrate transporter"/>
    <property type="match status" value="1"/>
</dbReference>
<feature type="transmembrane region" description="Helical" evidence="7">
    <location>
        <begin position="166"/>
        <end position="189"/>
    </location>
</feature>
<dbReference type="FunFam" id="1.20.1720.10:FF:000063">
    <property type="entry name" value="MFS multidrug transporter, putative (AFU_orthologue AFUA_2G05840)"/>
    <property type="match status" value="1"/>
</dbReference>
<dbReference type="Pfam" id="PF07690">
    <property type="entry name" value="MFS_1"/>
    <property type="match status" value="1"/>
</dbReference>
<evidence type="ECO:0000313" key="10">
    <source>
        <dbReference type="Proteomes" id="UP000800094"/>
    </source>
</evidence>
<evidence type="ECO:0000256" key="6">
    <source>
        <dbReference type="SAM" id="MobiDB-lite"/>
    </source>
</evidence>
<feature type="compositionally biased region" description="Basic and acidic residues" evidence="6">
    <location>
        <begin position="1"/>
        <end position="16"/>
    </location>
</feature>
<feature type="transmembrane region" description="Helical" evidence="7">
    <location>
        <begin position="133"/>
        <end position="154"/>
    </location>
</feature>
<feature type="transmembrane region" description="Helical" evidence="7">
    <location>
        <begin position="532"/>
        <end position="554"/>
    </location>
</feature>
<dbReference type="PROSITE" id="PS00216">
    <property type="entry name" value="SUGAR_TRANSPORT_1"/>
    <property type="match status" value="1"/>
</dbReference>
<dbReference type="RefSeq" id="XP_033685416.1">
    <property type="nucleotide sequence ID" value="XM_033830979.1"/>
</dbReference>
<name>A0A6A6IKN8_9PLEO</name>
<feature type="transmembrane region" description="Helical" evidence="7">
    <location>
        <begin position="495"/>
        <end position="520"/>
    </location>
</feature>
<gene>
    <name evidence="9" type="ORF">BU26DRAFT_530721</name>
</gene>
<feature type="compositionally biased region" description="Basic and acidic residues" evidence="6">
    <location>
        <begin position="47"/>
        <end position="68"/>
    </location>
</feature>
<protein>
    <submittedName>
        <fullName evidence="9">MFS general substrate transporter</fullName>
    </submittedName>
</protein>
<dbReference type="GO" id="GO:0005886">
    <property type="term" value="C:plasma membrane"/>
    <property type="evidence" value="ECO:0007669"/>
    <property type="project" value="TreeGrafter"/>
</dbReference>
<comment type="subcellular location">
    <subcellularLocation>
        <location evidence="1">Membrane</location>
        <topology evidence="1">Multi-pass membrane protein</topology>
    </subcellularLocation>
</comment>
<keyword evidence="5 7" id="KW-0472">Membrane</keyword>
<dbReference type="GO" id="GO:0140115">
    <property type="term" value="P:export across plasma membrane"/>
    <property type="evidence" value="ECO:0007669"/>
    <property type="project" value="UniProtKB-ARBA"/>
</dbReference>
<dbReference type="EMBL" id="ML987194">
    <property type="protein sequence ID" value="KAF2250412.1"/>
    <property type="molecule type" value="Genomic_DNA"/>
</dbReference>
<dbReference type="PANTHER" id="PTHR23502:SF7">
    <property type="entry name" value="DRUG_PROTON ANTIPORTER YHK8-RELATED"/>
    <property type="match status" value="1"/>
</dbReference>
<feature type="transmembrane region" description="Helical" evidence="7">
    <location>
        <begin position="365"/>
        <end position="391"/>
    </location>
</feature>
<keyword evidence="10" id="KW-1185">Reference proteome</keyword>
<dbReference type="GO" id="GO:0042908">
    <property type="term" value="P:xenobiotic transport"/>
    <property type="evidence" value="ECO:0007669"/>
    <property type="project" value="UniProtKB-ARBA"/>
</dbReference>
<feature type="transmembrane region" description="Helical" evidence="7">
    <location>
        <begin position="454"/>
        <end position="474"/>
    </location>
</feature>
<reference evidence="9" key="1">
    <citation type="journal article" date="2020" name="Stud. Mycol.">
        <title>101 Dothideomycetes genomes: a test case for predicting lifestyles and emergence of pathogens.</title>
        <authorList>
            <person name="Haridas S."/>
            <person name="Albert R."/>
            <person name="Binder M."/>
            <person name="Bloem J."/>
            <person name="Labutti K."/>
            <person name="Salamov A."/>
            <person name="Andreopoulos B."/>
            <person name="Baker S."/>
            <person name="Barry K."/>
            <person name="Bills G."/>
            <person name="Bluhm B."/>
            <person name="Cannon C."/>
            <person name="Castanera R."/>
            <person name="Culley D."/>
            <person name="Daum C."/>
            <person name="Ezra D."/>
            <person name="Gonzalez J."/>
            <person name="Henrissat B."/>
            <person name="Kuo A."/>
            <person name="Liang C."/>
            <person name="Lipzen A."/>
            <person name="Lutzoni F."/>
            <person name="Magnuson J."/>
            <person name="Mondo S."/>
            <person name="Nolan M."/>
            <person name="Ohm R."/>
            <person name="Pangilinan J."/>
            <person name="Park H.-J."/>
            <person name="Ramirez L."/>
            <person name="Alfaro M."/>
            <person name="Sun H."/>
            <person name="Tritt A."/>
            <person name="Yoshinaga Y."/>
            <person name="Zwiers L.-H."/>
            <person name="Turgeon B."/>
            <person name="Goodwin S."/>
            <person name="Spatafora J."/>
            <person name="Crous P."/>
            <person name="Grigoriev I."/>
        </authorList>
    </citation>
    <scope>NUCLEOTIDE SEQUENCE</scope>
    <source>
        <strain evidence="9">CBS 122368</strain>
    </source>
</reference>
<dbReference type="InterPro" id="IPR011701">
    <property type="entry name" value="MFS"/>
</dbReference>
<dbReference type="InterPro" id="IPR005829">
    <property type="entry name" value="Sugar_transporter_CS"/>
</dbReference>
<keyword evidence="4 7" id="KW-1133">Transmembrane helix</keyword>
<evidence type="ECO:0000256" key="7">
    <source>
        <dbReference type="SAM" id="Phobius"/>
    </source>
</evidence>
<dbReference type="Proteomes" id="UP000800094">
    <property type="component" value="Unassembled WGS sequence"/>
</dbReference>
<dbReference type="CDD" id="cd17323">
    <property type="entry name" value="MFS_Tpo1_MDR_like"/>
    <property type="match status" value="1"/>
</dbReference>
<sequence length="567" mass="62808">MTEKPRRSESATRDGLEDSSSIDFENREELNASLDEEKTDEIGLDGFGKEALDGDEISSHSHDSDRPGLPHARSLRSIKSHQSRAGADGYTCLDEERPNISRGGTVADEPFLVKWDGDADPMNPRSMTKLRRWAIVLIVSASSLCVTCTSSLYTSTYGQLIPEFHTSRLICTLGLSLFVAGLGTGPMILSPLSEFYGRRPIYICSFSFFLIFMVPCAVARNIQTMLVARFLDGLAGSAFLSVAGGTVGDMFAKHELSAPMMVYTASPFVGPEIGPLVGGFIVQNTTWRWCFYLLTIWSGLQLALIVLFVPETYHPVLLRQKAIRLRKETGNSEWIAPIEKMTRSIAKTVLWSCIRPFQLLFFEPMCLNLCILSAILLGILYLFFGAFPLVFEVNHGFSISQTGLSFLGLFVGMLSGIAADPLWRKSYSRLVQQREAQGGEPGGSEPEFRLPPTIFGAFLVPVALFGFGWTTYPHRHLGVLWSVYLLGRSRELAEYPLYAASALAANSFARSYFAAAFPLFGVQMYNNVGYQWATTLLAFLALAMSPFPILFFRFGQRLRGNSRFASA</sequence>
<dbReference type="FunFam" id="1.20.1250.20:FF:000082">
    <property type="entry name" value="MFS multidrug transporter, putative"/>
    <property type="match status" value="1"/>
</dbReference>
<evidence type="ECO:0000256" key="1">
    <source>
        <dbReference type="ARBA" id="ARBA00004141"/>
    </source>
</evidence>
<organism evidence="9 10">
    <name type="scientific">Trematosphaeria pertusa</name>
    <dbReference type="NCBI Taxonomy" id="390896"/>
    <lineage>
        <taxon>Eukaryota</taxon>
        <taxon>Fungi</taxon>
        <taxon>Dikarya</taxon>
        <taxon>Ascomycota</taxon>
        <taxon>Pezizomycotina</taxon>
        <taxon>Dothideomycetes</taxon>
        <taxon>Pleosporomycetidae</taxon>
        <taxon>Pleosporales</taxon>
        <taxon>Massarineae</taxon>
        <taxon>Trematosphaeriaceae</taxon>
        <taxon>Trematosphaeria</taxon>
    </lineage>
</organism>
<feature type="transmembrane region" description="Helical" evidence="7">
    <location>
        <begin position="403"/>
        <end position="423"/>
    </location>
</feature>
<evidence type="ECO:0000256" key="5">
    <source>
        <dbReference type="ARBA" id="ARBA00023136"/>
    </source>
</evidence>
<evidence type="ECO:0000256" key="2">
    <source>
        <dbReference type="ARBA" id="ARBA00008335"/>
    </source>
</evidence>
<dbReference type="OrthoDB" id="3561359at2759"/>
<feature type="region of interest" description="Disordered" evidence="6">
    <location>
        <begin position="1"/>
        <end position="94"/>
    </location>
</feature>
<feature type="domain" description="Major facilitator superfamily (MFS) profile" evidence="8">
    <location>
        <begin position="135"/>
        <end position="567"/>
    </location>
</feature>
<evidence type="ECO:0000256" key="3">
    <source>
        <dbReference type="ARBA" id="ARBA00022692"/>
    </source>
</evidence>
<evidence type="ECO:0000256" key="4">
    <source>
        <dbReference type="ARBA" id="ARBA00022989"/>
    </source>
</evidence>
<accession>A0A6A6IKN8</accession>
<dbReference type="GeneID" id="54584309"/>